<evidence type="ECO:0000313" key="6">
    <source>
        <dbReference type="Proteomes" id="UP000823872"/>
    </source>
</evidence>
<accession>A0ABI7WKA2</accession>
<dbReference type="InterPro" id="IPR039862">
    <property type="entry name" value="NECAB1/2/3"/>
</dbReference>
<dbReference type="CDD" id="cd00051">
    <property type="entry name" value="EFh"/>
    <property type="match status" value="1"/>
</dbReference>
<evidence type="ECO:0000256" key="2">
    <source>
        <dbReference type="ARBA" id="ARBA00022837"/>
    </source>
</evidence>
<feature type="compositionally biased region" description="Low complexity" evidence="3">
    <location>
        <begin position="41"/>
        <end position="55"/>
    </location>
</feature>
<gene>
    <name evidence="5" type="primary">NECAB2</name>
</gene>
<dbReference type="SUPFAM" id="SSF47473">
    <property type="entry name" value="EF-hand"/>
    <property type="match status" value="1"/>
</dbReference>
<organism evidence="5 6">
    <name type="scientific">Felis catus</name>
    <name type="common">Cat</name>
    <name type="synonym">Felis silvestris catus</name>
    <dbReference type="NCBI Taxonomy" id="9685"/>
    <lineage>
        <taxon>Eukaryota</taxon>
        <taxon>Metazoa</taxon>
        <taxon>Chordata</taxon>
        <taxon>Craniata</taxon>
        <taxon>Vertebrata</taxon>
        <taxon>Euteleostomi</taxon>
        <taxon>Mammalia</taxon>
        <taxon>Eutheria</taxon>
        <taxon>Laurasiatheria</taxon>
        <taxon>Carnivora</taxon>
        <taxon>Feliformia</taxon>
        <taxon>Felidae</taxon>
        <taxon>Felinae</taxon>
        <taxon>Felis</taxon>
    </lineage>
</organism>
<proteinExistence type="predicted"/>
<evidence type="ECO:0000256" key="3">
    <source>
        <dbReference type="SAM" id="MobiDB-lite"/>
    </source>
</evidence>
<dbReference type="PROSITE" id="PS00018">
    <property type="entry name" value="EF_HAND_1"/>
    <property type="match status" value="2"/>
</dbReference>
<evidence type="ECO:0000313" key="5">
    <source>
        <dbReference type="Ensembl" id="ENSFCTP00005010725.1"/>
    </source>
</evidence>
<keyword evidence="2" id="KW-0106">Calcium</keyword>
<keyword evidence="1" id="KW-0479">Metal-binding</keyword>
<dbReference type="SMART" id="SM00054">
    <property type="entry name" value="EFh"/>
    <property type="match status" value="2"/>
</dbReference>
<dbReference type="Gene3D" id="1.10.238.10">
    <property type="entry name" value="EF-hand"/>
    <property type="match status" value="1"/>
</dbReference>
<feature type="domain" description="EF-hand" evidence="4">
    <location>
        <begin position="68"/>
        <end position="103"/>
    </location>
</feature>
<dbReference type="PROSITE" id="PS50222">
    <property type="entry name" value="EF_HAND_2"/>
    <property type="match status" value="2"/>
</dbReference>
<dbReference type="GeneTree" id="ENSGT00950000183131"/>
<keyword evidence="6" id="KW-1185">Reference proteome</keyword>
<dbReference type="Pfam" id="PF13499">
    <property type="entry name" value="EF-hand_7"/>
    <property type="match status" value="1"/>
</dbReference>
<sequence>MCERAARLCRAGAHRLLREPPPQGRALGGLLRWVGARMGEPRAPLAPDAPDAPAADPGPGPGPGSPRGGTAVILDIFRRADKNDDGKLSLEEFQLFFADGVLDDKDLEALFHTIDSDNTNHVDTKELCDYFVDHMGDYEDVLASLETLNHSVLKAMGYTKKVYEGGSNVDQFVTRFLLKETANQIQSLLSSVESAVEAIEEQTSQIRQNHSKPSHGAAETWCAGPPPPQAPNHKLGAMEQGKSLPPVNSDPKEEGLEAQISRLAELIGRLENKTLWFDLQQRLSDEESTNMHLQLVRQEMAVCPEQLSEFVDSLRQYLRGTAGARTCFQHLQSPVCKAFRHVKVDTLSQPEAFSRILVPAAWCTLGRD</sequence>
<protein>
    <recommendedName>
        <fullName evidence="4">EF-hand domain-containing protein</fullName>
    </recommendedName>
</protein>
<name>A0ABI7WKA2_FELCA</name>
<evidence type="ECO:0000256" key="1">
    <source>
        <dbReference type="ARBA" id="ARBA00022723"/>
    </source>
</evidence>
<dbReference type="PANTHER" id="PTHR12178">
    <property type="entry name" value="EF-HAND DOMAIN-CONTAINING PROTEIN"/>
    <property type="match status" value="1"/>
</dbReference>
<dbReference type="InterPro" id="IPR011992">
    <property type="entry name" value="EF-hand-dom_pair"/>
</dbReference>
<dbReference type="PANTHER" id="PTHR12178:SF2">
    <property type="entry name" value="N-TERMINAL EF-HAND CALCIUM-BINDING PROTEIN 2"/>
    <property type="match status" value="1"/>
</dbReference>
<dbReference type="Ensembl" id="ENSFCTT00005015796.1">
    <property type="protein sequence ID" value="ENSFCTP00005010725.1"/>
    <property type="gene ID" value="ENSFCTG00005005663.1"/>
</dbReference>
<feature type="domain" description="EF-hand" evidence="4">
    <location>
        <begin position="104"/>
        <end position="137"/>
    </location>
</feature>
<dbReference type="InterPro" id="IPR002048">
    <property type="entry name" value="EF_hand_dom"/>
</dbReference>
<dbReference type="InterPro" id="IPR018247">
    <property type="entry name" value="EF_Hand_1_Ca_BS"/>
</dbReference>
<feature type="region of interest" description="Disordered" evidence="3">
    <location>
        <begin position="200"/>
        <end position="252"/>
    </location>
</feature>
<reference evidence="5 6" key="1">
    <citation type="submission" date="2021-02" db="EMBL/GenBank/DDBJ databases">
        <title>Safari Cat Assemblies.</title>
        <authorList>
            <person name="Bredemeyer K.R."/>
            <person name="Murphy W.J."/>
        </authorList>
    </citation>
    <scope>NUCLEOTIDE SEQUENCE [LARGE SCALE GENOMIC DNA]</scope>
</reference>
<evidence type="ECO:0000259" key="4">
    <source>
        <dbReference type="PROSITE" id="PS50222"/>
    </source>
</evidence>
<reference evidence="5" key="2">
    <citation type="submission" date="2025-08" db="UniProtKB">
        <authorList>
            <consortium name="Ensembl"/>
        </authorList>
    </citation>
    <scope>IDENTIFICATION</scope>
    <source>
        <strain evidence="5">breed Abyssinian</strain>
    </source>
</reference>
<feature type="region of interest" description="Disordered" evidence="3">
    <location>
        <begin position="41"/>
        <end position="69"/>
    </location>
</feature>
<dbReference type="Proteomes" id="UP000823872">
    <property type="component" value="Chromosome E2"/>
</dbReference>
<reference evidence="5" key="3">
    <citation type="submission" date="2025-09" db="UniProtKB">
        <authorList>
            <consortium name="Ensembl"/>
        </authorList>
    </citation>
    <scope>IDENTIFICATION</scope>
    <source>
        <strain evidence="5">breed Abyssinian</strain>
    </source>
</reference>